<protein>
    <submittedName>
        <fullName evidence="2">Uncharacterized protein</fullName>
    </submittedName>
</protein>
<dbReference type="AlphaFoldDB" id="A0A5B0Q8X4"/>
<evidence type="ECO:0000256" key="1">
    <source>
        <dbReference type="SAM" id="MobiDB-lite"/>
    </source>
</evidence>
<accession>A0A5B0Q8X4</accession>
<dbReference type="EMBL" id="VDEP01000304">
    <property type="protein sequence ID" value="KAA1109710.1"/>
    <property type="molecule type" value="Genomic_DNA"/>
</dbReference>
<organism evidence="2 3">
    <name type="scientific">Puccinia graminis f. sp. tritici</name>
    <dbReference type="NCBI Taxonomy" id="56615"/>
    <lineage>
        <taxon>Eukaryota</taxon>
        <taxon>Fungi</taxon>
        <taxon>Dikarya</taxon>
        <taxon>Basidiomycota</taxon>
        <taxon>Pucciniomycotina</taxon>
        <taxon>Pucciniomycetes</taxon>
        <taxon>Pucciniales</taxon>
        <taxon>Pucciniaceae</taxon>
        <taxon>Puccinia</taxon>
    </lineage>
</organism>
<dbReference type="Proteomes" id="UP000325313">
    <property type="component" value="Unassembled WGS sequence"/>
</dbReference>
<name>A0A5B0Q8X4_PUCGR</name>
<evidence type="ECO:0000313" key="3">
    <source>
        <dbReference type="Proteomes" id="UP000325313"/>
    </source>
</evidence>
<comment type="caution">
    <text evidence="2">The sequence shown here is derived from an EMBL/GenBank/DDBJ whole genome shotgun (WGS) entry which is preliminary data.</text>
</comment>
<proteinExistence type="predicted"/>
<sequence length="82" mass="8404">MAMAIEPAARLTPALTAATRPNVTARPATEKDPLPPAIATHLQAQTTSVAAASNALAILAAAVRPTSLLPRKLAGLRILAHH</sequence>
<feature type="region of interest" description="Disordered" evidence="1">
    <location>
        <begin position="13"/>
        <end position="34"/>
    </location>
</feature>
<gene>
    <name evidence="2" type="ORF">PGTUg99_032401</name>
</gene>
<reference evidence="2 3" key="1">
    <citation type="submission" date="2019-05" db="EMBL/GenBank/DDBJ databases">
        <title>Emergence of the Ug99 lineage of the wheat stem rust pathogen through somatic hybridization.</title>
        <authorList>
            <person name="Li F."/>
            <person name="Upadhyaya N.M."/>
            <person name="Sperschneider J."/>
            <person name="Matny O."/>
            <person name="Nguyen-Phuc H."/>
            <person name="Mago R."/>
            <person name="Raley C."/>
            <person name="Miller M.E."/>
            <person name="Silverstein K.A.T."/>
            <person name="Henningsen E."/>
            <person name="Hirsch C.D."/>
            <person name="Visser B."/>
            <person name="Pretorius Z.A."/>
            <person name="Steffenson B.J."/>
            <person name="Schwessinger B."/>
            <person name="Dodds P.N."/>
            <person name="Figueroa M."/>
        </authorList>
    </citation>
    <scope>NUCLEOTIDE SEQUENCE [LARGE SCALE GENOMIC DNA]</scope>
    <source>
        <strain evidence="2 3">Ug99</strain>
    </source>
</reference>
<evidence type="ECO:0000313" key="2">
    <source>
        <dbReference type="EMBL" id="KAA1109710.1"/>
    </source>
</evidence>